<comment type="subcellular location">
    <subcellularLocation>
        <location evidence="1">Nucleus</location>
    </subcellularLocation>
</comment>
<evidence type="ECO:0000256" key="2">
    <source>
        <dbReference type="ARBA" id="ARBA00023242"/>
    </source>
</evidence>
<dbReference type="Gene3D" id="2.40.50.40">
    <property type="match status" value="1"/>
</dbReference>
<evidence type="ECO:0000313" key="6">
    <source>
        <dbReference type="Proteomes" id="UP000298327"/>
    </source>
</evidence>
<gene>
    <name evidence="5" type="ORF">EVG20_g5292</name>
</gene>
<keyword evidence="2" id="KW-0539">Nucleus</keyword>
<feature type="domain" description="Chromo" evidence="4">
    <location>
        <begin position="34"/>
        <end position="94"/>
    </location>
</feature>
<dbReference type="InterPro" id="IPR023779">
    <property type="entry name" value="Chromodomain_CS"/>
</dbReference>
<feature type="compositionally biased region" description="Low complexity" evidence="3">
    <location>
        <begin position="266"/>
        <end position="277"/>
    </location>
</feature>
<evidence type="ECO:0000259" key="4">
    <source>
        <dbReference type="PROSITE" id="PS50013"/>
    </source>
</evidence>
<accession>A0A4Y9YTS3</accession>
<evidence type="ECO:0000256" key="1">
    <source>
        <dbReference type="ARBA" id="ARBA00004123"/>
    </source>
</evidence>
<feature type="compositionally biased region" description="Basic and acidic residues" evidence="3">
    <location>
        <begin position="141"/>
        <end position="150"/>
    </location>
</feature>
<name>A0A4Y9YTS3_9AGAM</name>
<feature type="region of interest" description="Disordered" evidence="3">
    <location>
        <begin position="461"/>
        <end position="480"/>
    </location>
</feature>
<proteinExistence type="predicted"/>
<feature type="compositionally biased region" description="Polar residues" evidence="3">
    <location>
        <begin position="385"/>
        <end position="397"/>
    </location>
</feature>
<dbReference type="EMBL" id="SEOQ01000307">
    <property type="protein sequence ID" value="TFY65795.1"/>
    <property type="molecule type" value="Genomic_DNA"/>
</dbReference>
<dbReference type="GO" id="GO:0005634">
    <property type="term" value="C:nucleus"/>
    <property type="evidence" value="ECO:0007669"/>
    <property type="project" value="UniProtKB-SubCell"/>
</dbReference>
<dbReference type="GO" id="GO:0006338">
    <property type="term" value="P:chromatin remodeling"/>
    <property type="evidence" value="ECO:0007669"/>
    <property type="project" value="UniProtKB-ARBA"/>
</dbReference>
<dbReference type="STRING" id="205917.A0A4Y9YTS3"/>
<protein>
    <recommendedName>
        <fullName evidence="4">Chromo domain-containing protein</fullName>
    </recommendedName>
</protein>
<dbReference type="AlphaFoldDB" id="A0A4Y9YTS3"/>
<dbReference type="Proteomes" id="UP000298327">
    <property type="component" value="Unassembled WGS sequence"/>
</dbReference>
<feature type="region of interest" description="Disordered" evidence="3">
    <location>
        <begin position="117"/>
        <end position="441"/>
    </location>
</feature>
<evidence type="ECO:0000256" key="3">
    <source>
        <dbReference type="SAM" id="MobiDB-lite"/>
    </source>
</evidence>
<feature type="compositionally biased region" description="Basic and acidic residues" evidence="3">
    <location>
        <begin position="337"/>
        <end position="353"/>
    </location>
</feature>
<reference evidence="5 6" key="1">
    <citation type="submission" date="2019-02" db="EMBL/GenBank/DDBJ databases">
        <title>Genome sequencing of the rare red list fungi Dentipellis fragilis.</title>
        <authorList>
            <person name="Buettner E."/>
            <person name="Kellner H."/>
        </authorList>
    </citation>
    <scope>NUCLEOTIDE SEQUENCE [LARGE SCALE GENOMIC DNA]</scope>
    <source>
        <strain evidence="5 6">DSM 105465</strain>
    </source>
</reference>
<dbReference type="OrthoDB" id="433924at2759"/>
<feature type="region of interest" description="Disordered" evidence="3">
    <location>
        <begin position="1"/>
        <end position="32"/>
    </location>
</feature>
<dbReference type="PROSITE" id="PS50013">
    <property type="entry name" value="CHROMO_2"/>
    <property type="match status" value="1"/>
</dbReference>
<evidence type="ECO:0000313" key="5">
    <source>
        <dbReference type="EMBL" id="TFY65795.1"/>
    </source>
</evidence>
<dbReference type="InterPro" id="IPR000953">
    <property type="entry name" value="Chromo/chromo_shadow_dom"/>
</dbReference>
<dbReference type="InterPro" id="IPR023780">
    <property type="entry name" value="Chromo_domain"/>
</dbReference>
<dbReference type="SMART" id="SM00298">
    <property type="entry name" value="CHROMO"/>
    <property type="match status" value="1"/>
</dbReference>
<feature type="compositionally biased region" description="Polar residues" evidence="3">
    <location>
        <begin position="294"/>
        <end position="304"/>
    </location>
</feature>
<feature type="compositionally biased region" description="Basic and acidic residues" evidence="3">
    <location>
        <begin position="117"/>
        <end position="128"/>
    </location>
</feature>
<feature type="compositionally biased region" description="Basic and acidic residues" evidence="3">
    <location>
        <begin position="1"/>
        <end position="27"/>
    </location>
</feature>
<sequence>MAKKPRPEESSEDEVFHVGEPPRHPFPDCDPYPYPPEVITKARVNDDKEWEYYVKWAGYDSDADSWEPSENVHSCDRLLRSFWTHVGTDNEDYEPGYLVEAEPSWIAREREFFTKRIKSQTEEKEKERMKHAKPTKMTKRNQTEKLKHFVETINSGGESDESEGTPLSQTQKPAKTRKKRSRVSSVSSDTDNSMPLSKSLPRSASGSSKRKASSILADDASAGPTKSHSPVERPRKATKLKAKDSAPVLKINTSSAPLKGKEKAQTTPTATSTDNPTRFSSPTSLFSADESPKKTATSSVQTDATGKPLNPKRYPPAKVKMIDPKFTDTSALGTKRRLAEREAVPKPIEELSRKAAYSNLKFSKKDPSKTTASPEVASPTDAVSWKTQTASRTQRFSFSKKPSVVEQPADEGPQTNDETYSAPAWEEPAPPEPRTPALSSAASTVADRFLSTIMPAGLAAPIQDGVESPTESSRTASIPKPKLPIGKISKKFRWTGDMFYNTSSDRAERLCAITITEPHELVPNALRISICVNSRDSLRFEKLLPVSTLRVLRPAWAPVTEIAKFGPSADEDKEPFDTLLKYMANKELITLARMTLDDNPVAALVIFPSANQALCEEFNVPESLRAAGNLVAALLPWVLSAAKIRKLDVSPLEPPEIPGERSALAQPTDLARRVRFNPGYMRALYTLQFPAWLHDYMSRSSRTFFVWSTLPGTRRDGQPVTERVETKALSQVLTQCGAREVEADKPARLVFVHVGALRTLHKLVGLVERCQKPSIQFFTYGTNETIPPERWGVREIFPLGGIATFTWTAYMENPVALDQFISMVEDHPLWSCYVTPSAMAMLVREGCGSDPLSAFQSGNFPFETLFSMIERGRVALLSPPPLGRSSERATVDWVSTQTKVCRFSGQEILQYCLKHFMERYIEMPEERWPALVFDEIAATSSSLRQQPSMMDSYRRFVIIRGNKSKETFVSSSKIGSECVPLAKFEFSDGFYTNDDMNDLKSTLPKGAR</sequence>
<feature type="compositionally biased region" description="Basic residues" evidence="3">
    <location>
        <begin position="129"/>
        <end position="139"/>
    </location>
</feature>
<dbReference type="PROSITE" id="PS00598">
    <property type="entry name" value="CHROMO_1"/>
    <property type="match status" value="1"/>
</dbReference>
<dbReference type="InterPro" id="IPR016197">
    <property type="entry name" value="Chromo-like_dom_sf"/>
</dbReference>
<keyword evidence="6" id="KW-1185">Reference proteome</keyword>
<comment type="caution">
    <text evidence="5">The sequence shown here is derived from an EMBL/GenBank/DDBJ whole genome shotgun (WGS) entry which is preliminary data.</text>
</comment>
<dbReference type="Pfam" id="PF00385">
    <property type="entry name" value="Chromo"/>
    <property type="match status" value="1"/>
</dbReference>
<dbReference type="SUPFAM" id="SSF54160">
    <property type="entry name" value="Chromo domain-like"/>
    <property type="match status" value="1"/>
</dbReference>
<organism evidence="5 6">
    <name type="scientific">Dentipellis fragilis</name>
    <dbReference type="NCBI Taxonomy" id="205917"/>
    <lineage>
        <taxon>Eukaryota</taxon>
        <taxon>Fungi</taxon>
        <taxon>Dikarya</taxon>
        <taxon>Basidiomycota</taxon>
        <taxon>Agaricomycotina</taxon>
        <taxon>Agaricomycetes</taxon>
        <taxon>Russulales</taxon>
        <taxon>Hericiaceae</taxon>
        <taxon>Dentipellis</taxon>
    </lineage>
</organism>
<dbReference type="CDD" id="cd18968">
    <property type="entry name" value="chromodomain"/>
    <property type="match status" value="1"/>
</dbReference>